<reference evidence="3" key="1">
    <citation type="journal article" date="2022" name="Int. J. Mol. Sci.">
        <title>Draft Genome of Tanacetum Coccineum: Genomic Comparison of Closely Related Tanacetum-Family Plants.</title>
        <authorList>
            <person name="Yamashiro T."/>
            <person name="Shiraishi A."/>
            <person name="Nakayama K."/>
            <person name="Satake H."/>
        </authorList>
    </citation>
    <scope>NUCLEOTIDE SEQUENCE</scope>
</reference>
<sequence>MSQEIMHIAVNYVDILNVNKSCVDKCNKCLELEIELLKKKDLIEKDVYDKLLKCYSTLEKHCISLELTIQLNQEIFQKDNFRENQNVPTINHLFEINEFKAQSQEKDTVIRKLKDMIKFLSGKYSVENVKKDIDEIEMINIELEHSVAKLLSENENLRKEQEHLKSIYKDQFDLIRKTRVQSKEQSTSLIDQINAKSVENSDLNAQLQKKVVQIVLWYLDSGCSKHMTRNRSQLINFVSKFLGTVRFRNDHIAKIMGYRYYQMGNVKISRVYYVEGLGYNLFSVGQFCDSDLEVAFRKHTCFIHDLEGVDLLKGSSGSNLYTLSMEILLLSSPICLLSKASKTMSWLWQTSIRSLLLPNMVSSEDFQN</sequence>
<dbReference type="Pfam" id="PF22936">
    <property type="entry name" value="Pol_BBD"/>
    <property type="match status" value="1"/>
</dbReference>
<dbReference type="InterPro" id="IPR054722">
    <property type="entry name" value="PolX-like_BBD"/>
</dbReference>
<keyword evidence="4" id="KW-1185">Reference proteome</keyword>
<feature type="coiled-coil region" evidence="1">
    <location>
        <begin position="140"/>
        <end position="167"/>
    </location>
</feature>
<gene>
    <name evidence="3" type="ORF">Tco_0953047</name>
</gene>
<dbReference type="EMBL" id="BQNB010015803">
    <property type="protein sequence ID" value="GJT44332.1"/>
    <property type="molecule type" value="Genomic_DNA"/>
</dbReference>
<proteinExistence type="predicted"/>
<name>A0ABQ5DZI1_9ASTR</name>
<evidence type="ECO:0000259" key="2">
    <source>
        <dbReference type="Pfam" id="PF22936"/>
    </source>
</evidence>
<protein>
    <recommendedName>
        <fullName evidence="2">Retrovirus-related Pol polyprotein from transposon TNT 1-94-like beta-barrel domain-containing protein</fullName>
    </recommendedName>
</protein>
<evidence type="ECO:0000313" key="4">
    <source>
        <dbReference type="Proteomes" id="UP001151760"/>
    </source>
</evidence>
<feature type="domain" description="Retrovirus-related Pol polyprotein from transposon TNT 1-94-like beta-barrel" evidence="2">
    <location>
        <begin position="217"/>
        <end position="289"/>
    </location>
</feature>
<organism evidence="3 4">
    <name type="scientific">Tanacetum coccineum</name>
    <dbReference type="NCBI Taxonomy" id="301880"/>
    <lineage>
        <taxon>Eukaryota</taxon>
        <taxon>Viridiplantae</taxon>
        <taxon>Streptophyta</taxon>
        <taxon>Embryophyta</taxon>
        <taxon>Tracheophyta</taxon>
        <taxon>Spermatophyta</taxon>
        <taxon>Magnoliopsida</taxon>
        <taxon>eudicotyledons</taxon>
        <taxon>Gunneridae</taxon>
        <taxon>Pentapetalae</taxon>
        <taxon>asterids</taxon>
        <taxon>campanulids</taxon>
        <taxon>Asterales</taxon>
        <taxon>Asteraceae</taxon>
        <taxon>Asteroideae</taxon>
        <taxon>Anthemideae</taxon>
        <taxon>Anthemidinae</taxon>
        <taxon>Tanacetum</taxon>
    </lineage>
</organism>
<keyword evidence="1" id="KW-0175">Coiled coil</keyword>
<reference evidence="3" key="2">
    <citation type="submission" date="2022-01" db="EMBL/GenBank/DDBJ databases">
        <authorList>
            <person name="Yamashiro T."/>
            <person name="Shiraishi A."/>
            <person name="Satake H."/>
            <person name="Nakayama K."/>
        </authorList>
    </citation>
    <scope>NUCLEOTIDE SEQUENCE</scope>
</reference>
<evidence type="ECO:0000313" key="3">
    <source>
        <dbReference type="EMBL" id="GJT44332.1"/>
    </source>
</evidence>
<accession>A0ABQ5DZI1</accession>
<comment type="caution">
    <text evidence="3">The sequence shown here is derived from an EMBL/GenBank/DDBJ whole genome shotgun (WGS) entry which is preliminary data.</text>
</comment>
<dbReference type="Proteomes" id="UP001151760">
    <property type="component" value="Unassembled WGS sequence"/>
</dbReference>
<evidence type="ECO:0000256" key="1">
    <source>
        <dbReference type="SAM" id="Coils"/>
    </source>
</evidence>